<dbReference type="InterPro" id="IPR017941">
    <property type="entry name" value="Rieske_2Fe-2S"/>
</dbReference>
<dbReference type="InterPro" id="IPR019251">
    <property type="entry name" value="DUF2231_TM"/>
</dbReference>
<dbReference type="GO" id="GO:0016705">
    <property type="term" value="F:oxidoreductase activity, acting on paired donors, with incorporation or reduction of molecular oxygen"/>
    <property type="evidence" value="ECO:0007669"/>
    <property type="project" value="UniProtKB-ARBA"/>
</dbReference>
<dbReference type="RefSeq" id="WP_017834634.1">
    <property type="nucleotide sequence ID" value="NZ_JSUH01000014.1"/>
</dbReference>
<dbReference type="OrthoDB" id="9795104at2"/>
<organism evidence="6 7">
    <name type="scientific">Kocuria rosea subsp. polaris</name>
    <dbReference type="NCBI Taxonomy" id="136273"/>
    <lineage>
        <taxon>Bacteria</taxon>
        <taxon>Bacillati</taxon>
        <taxon>Actinomycetota</taxon>
        <taxon>Actinomycetes</taxon>
        <taxon>Micrococcales</taxon>
        <taxon>Micrococcaceae</taxon>
        <taxon>Kocuria</taxon>
    </lineage>
</organism>
<dbReference type="Pfam" id="PF00355">
    <property type="entry name" value="Rieske"/>
    <property type="match status" value="1"/>
</dbReference>
<keyword evidence="1" id="KW-0001">2Fe-2S</keyword>
<evidence type="ECO:0000256" key="4">
    <source>
        <dbReference type="ARBA" id="ARBA00023014"/>
    </source>
</evidence>
<dbReference type="GO" id="GO:0051537">
    <property type="term" value="F:2 iron, 2 sulfur cluster binding"/>
    <property type="evidence" value="ECO:0007669"/>
    <property type="project" value="UniProtKB-KW"/>
</dbReference>
<keyword evidence="4" id="KW-0411">Iron-sulfur</keyword>
<comment type="caution">
    <text evidence="6">The sequence shown here is derived from an EMBL/GenBank/DDBJ whole genome shotgun (WGS) entry which is preliminary data.</text>
</comment>
<gene>
    <name evidence="6" type="ORF">GY22_14325</name>
</gene>
<accession>A0A0A6VNI9</accession>
<dbReference type="PANTHER" id="PTHR21496:SF23">
    <property type="entry name" value="3-PHENYLPROPIONATE_CINNAMIC ACID DIOXYGENASE FERREDOXIN SUBUNIT"/>
    <property type="match status" value="1"/>
</dbReference>
<dbReference type="EMBL" id="JSUH01000014">
    <property type="protein sequence ID" value="KHD96635.1"/>
    <property type="molecule type" value="Genomic_DNA"/>
</dbReference>
<evidence type="ECO:0000256" key="3">
    <source>
        <dbReference type="ARBA" id="ARBA00023004"/>
    </source>
</evidence>
<evidence type="ECO:0000313" key="7">
    <source>
        <dbReference type="Proteomes" id="UP000030466"/>
    </source>
</evidence>
<name>A0A0A6VNI9_KOCRO</name>
<reference evidence="6 7" key="1">
    <citation type="journal article" date="2003" name="Int. J. Syst. Evol. Microbiol.">
        <title>Kocuria polaris sp. nov., an orange-pigmented psychrophilic bacterium isolated from an Antarctic cyanobacterial mat sample.</title>
        <authorList>
            <person name="Reddy G.S."/>
            <person name="Prakash J.S."/>
            <person name="Prabahar V."/>
            <person name="Matsumoto G.I."/>
            <person name="Stackebrandt E."/>
            <person name="Shivaji S."/>
        </authorList>
    </citation>
    <scope>NUCLEOTIDE SEQUENCE [LARGE SCALE GENOMIC DNA]</scope>
    <source>
        <strain evidence="6 7">CMS 76or</strain>
    </source>
</reference>
<keyword evidence="3" id="KW-0408">Iron</keyword>
<dbReference type="CDD" id="cd03467">
    <property type="entry name" value="Rieske"/>
    <property type="match status" value="1"/>
</dbReference>
<evidence type="ECO:0000259" key="5">
    <source>
        <dbReference type="PROSITE" id="PS51296"/>
    </source>
</evidence>
<sequence>MTQLEDLVARVETWKALDRVAEPLARAVGRAVRPTPVRNVLSGTVIGHPLHPLLTDVPIGAWTMAAVLDLAGGPRTARAADVLVAAGLAAAVPTAATGLNDWSDTQGADRRIGLVHATANSVALTFYAASLAARLRGRRGAGRALALVGYGCVTGGGYLGGHLVFARGVNVNRTAWRRGPRRWTDVLADAELAAGEHRRVPAGSVSVLLVRDGDRVEALDSVCSHLGGPLEEGTVDGGCVTCPWHGSTFRLADGAVVRGPATAAQPSYETRVEEGRIQVRRRP</sequence>
<dbReference type="GO" id="GO:0046872">
    <property type="term" value="F:metal ion binding"/>
    <property type="evidence" value="ECO:0007669"/>
    <property type="project" value="UniProtKB-KW"/>
</dbReference>
<dbReference type="Gene3D" id="2.102.10.10">
    <property type="entry name" value="Rieske [2Fe-2S] iron-sulphur domain"/>
    <property type="match status" value="1"/>
</dbReference>
<dbReference type="Pfam" id="PF09990">
    <property type="entry name" value="DUF2231"/>
    <property type="match status" value="1"/>
</dbReference>
<dbReference type="Proteomes" id="UP000030466">
    <property type="component" value="Unassembled WGS sequence"/>
</dbReference>
<dbReference type="SUPFAM" id="SSF50022">
    <property type="entry name" value="ISP domain"/>
    <property type="match status" value="1"/>
</dbReference>
<proteinExistence type="predicted"/>
<dbReference type="GO" id="GO:0004497">
    <property type="term" value="F:monooxygenase activity"/>
    <property type="evidence" value="ECO:0007669"/>
    <property type="project" value="UniProtKB-ARBA"/>
</dbReference>
<dbReference type="PROSITE" id="PS51296">
    <property type="entry name" value="RIESKE"/>
    <property type="match status" value="1"/>
</dbReference>
<evidence type="ECO:0000256" key="1">
    <source>
        <dbReference type="ARBA" id="ARBA00022714"/>
    </source>
</evidence>
<protein>
    <submittedName>
        <fullName evidence="6">Iron-sulfur protein</fullName>
    </submittedName>
</protein>
<dbReference type="PANTHER" id="PTHR21496">
    <property type="entry name" value="FERREDOXIN-RELATED"/>
    <property type="match status" value="1"/>
</dbReference>
<keyword evidence="7" id="KW-1185">Reference proteome</keyword>
<evidence type="ECO:0000313" key="6">
    <source>
        <dbReference type="EMBL" id="KHD96635.1"/>
    </source>
</evidence>
<dbReference type="AlphaFoldDB" id="A0A0A6VNI9"/>
<evidence type="ECO:0000256" key="2">
    <source>
        <dbReference type="ARBA" id="ARBA00022723"/>
    </source>
</evidence>
<feature type="domain" description="Rieske" evidence="5">
    <location>
        <begin position="184"/>
        <end position="279"/>
    </location>
</feature>
<dbReference type="InterPro" id="IPR036922">
    <property type="entry name" value="Rieske_2Fe-2S_sf"/>
</dbReference>
<keyword evidence="2" id="KW-0479">Metal-binding</keyword>